<dbReference type="RefSeq" id="WP_002694896.1">
    <property type="nucleotide sequence ID" value="NZ_AAWS01000006.1"/>
</dbReference>
<reference evidence="2 3" key="1">
    <citation type="submission" date="2007-01" db="EMBL/GenBank/DDBJ databases">
        <authorList>
            <person name="Haygood M."/>
            <person name="Podell S."/>
            <person name="Anderson C."/>
            <person name="Hopkinson B."/>
            <person name="Roe K."/>
            <person name="Barbeau K."/>
            <person name="Gaasterland T."/>
            <person name="Ferriera S."/>
            <person name="Johnson J."/>
            <person name="Kravitz S."/>
            <person name="Beeson K."/>
            <person name="Sutton G."/>
            <person name="Rogers Y.-H."/>
            <person name="Friedman R."/>
            <person name="Frazier M."/>
            <person name="Venter J.C."/>
        </authorList>
    </citation>
    <scope>NUCLEOTIDE SEQUENCE [LARGE SCALE GENOMIC DNA]</scope>
    <source>
        <strain evidence="2 3">ATCC 23134</strain>
    </source>
</reference>
<evidence type="ECO:0000313" key="2">
    <source>
        <dbReference type="EMBL" id="EAY30599.1"/>
    </source>
</evidence>
<feature type="transmembrane region" description="Helical" evidence="1">
    <location>
        <begin position="46"/>
        <end position="66"/>
    </location>
</feature>
<evidence type="ECO:0000256" key="1">
    <source>
        <dbReference type="SAM" id="Phobius"/>
    </source>
</evidence>
<gene>
    <name evidence="2" type="ORF">M23134_03237</name>
</gene>
<keyword evidence="3" id="KW-1185">Reference proteome</keyword>
<name>A1ZGI2_MICM2</name>
<comment type="caution">
    <text evidence="2">The sequence shown here is derived from an EMBL/GenBank/DDBJ whole genome shotgun (WGS) entry which is preliminary data.</text>
</comment>
<proteinExistence type="predicted"/>
<keyword evidence="1" id="KW-0472">Membrane</keyword>
<protein>
    <recommendedName>
        <fullName evidence="4">Cytochrome B</fullName>
    </recommendedName>
</protein>
<dbReference type="eggNOG" id="ENOG502ZXYX">
    <property type="taxonomic scope" value="Bacteria"/>
</dbReference>
<feature type="transmembrane region" description="Helical" evidence="1">
    <location>
        <begin position="6"/>
        <end position="25"/>
    </location>
</feature>
<dbReference type="Proteomes" id="UP000004095">
    <property type="component" value="Unassembled WGS sequence"/>
</dbReference>
<dbReference type="AlphaFoldDB" id="A1ZGI2"/>
<dbReference type="EMBL" id="AAWS01000006">
    <property type="protein sequence ID" value="EAY30599.1"/>
    <property type="molecule type" value="Genomic_DNA"/>
</dbReference>
<feature type="transmembrane region" description="Helical" evidence="1">
    <location>
        <begin position="125"/>
        <end position="144"/>
    </location>
</feature>
<feature type="transmembrane region" description="Helical" evidence="1">
    <location>
        <begin position="86"/>
        <end position="104"/>
    </location>
</feature>
<keyword evidence="1" id="KW-1133">Transmembrane helix</keyword>
<keyword evidence="1" id="KW-0812">Transmembrane</keyword>
<dbReference type="OrthoDB" id="329514at2"/>
<evidence type="ECO:0008006" key="4">
    <source>
        <dbReference type="Google" id="ProtNLM"/>
    </source>
</evidence>
<organism evidence="2 3">
    <name type="scientific">Microscilla marina ATCC 23134</name>
    <dbReference type="NCBI Taxonomy" id="313606"/>
    <lineage>
        <taxon>Bacteria</taxon>
        <taxon>Pseudomonadati</taxon>
        <taxon>Bacteroidota</taxon>
        <taxon>Cytophagia</taxon>
        <taxon>Cytophagales</taxon>
        <taxon>Microscillaceae</taxon>
        <taxon>Microscilla</taxon>
    </lineage>
</organism>
<accession>A1ZGI2</accession>
<sequence>MYNTVLIIHSWLRVIILVLAVVVLFKSLMGWLNKGSYTKGDNALSASFVGFIHLQALLGFTLYFFLSPITASAMKNFGAAMKNSAVRYWAVEHILIMLIGLVVAQIGRSKAKKLTDSTAKHKTSFIFFTIAIVLIVGGIFAGAASRPWFRM</sequence>
<evidence type="ECO:0000313" key="3">
    <source>
        <dbReference type="Proteomes" id="UP000004095"/>
    </source>
</evidence>